<name>A0A809RCL3_9PROT</name>
<dbReference type="Proteomes" id="UP000463939">
    <property type="component" value="Chromosome"/>
</dbReference>
<evidence type="ECO:0000313" key="2">
    <source>
        <dbReference type="EMBL" id="BBO99384.1"/>
    </source>
</evidence>
<feature type="compositionally biased region" description="Low complexity" evidence="1">
    <location>
        <begin position="27"/>
        <end position="50"/>
    </location>
</feature>
<feature type="compositionally biased region" description="Polar residues" evidence="1">
    <location>
        <begin position="51"/>
        <end position="62"/>
    </location>
</feature>
<proteinExistence type="predicted"/>
<evidence type="ECO:0000313" key="3">
    <source>
        <dbReference type="Proteomes" id="UP000463939"/>
    </source>
</evidence>
<feature type="region of interest" description="Disordered" evidence="1">
    <location>
        <begin position="27"/>
        <end position="64"/>
    </location>
</feature>
<dbReference type="EMBL" id="AP021881">
    <property type="protein sequence ID" value="BBO99384.1"/>
    <property type="molecule type" value="Genomic_DNA"/>
</dbReference>
<dbReference type="KEGG" id="sniv:SFSGTM_00930"/>
<organism evidence="2 3">
    <name type="scientific">Sulfuriferula nivalis</name>
    <dbReference type="NCBI Taxonomy" id="2675298"/>
    <lineage>
        <taxon>Bacteria</taxon>
        <taxon>Pseudomonadati</taxon>
        <taxon>Pseudomonadota</taxon>
        <taxon>Betaproteobacteria</taxon>
        <taxon>Nitrosomonadales</taxon>
        <taxon>Sulfuricellaceae</taxon>
        <taxon>Sulfuriferula</taxon>
    </lineage>
</organism>
<protein>
    <submittedName>
        <fullName evidence="2">Uncharacterized protein</fullName>
    </submittedName>
</protein>
<gene>
    <name evidence="2" type="ORF">SFSGTM_00930</name>
</gene>
<reference evidence="3" key="1">
    <citation type="submission" date="2019-11" db="EMBL/GenBank/DDBJ databases">
        <title>Isolation and characterization of a novel species in the genus Sulfuriferula.</title>
        <authorList>
            <person name="Mochizuki J."/>
            <person name="Kojima H."/>
            <person name="Fukui M."/>
        </authorList>
    </citation>
    <scope>NUCLEOTIDE SEQUENCE [LARGE SCALE GENOMIC DNA]</scope>
    <source>
        <strain evidence="3">SGTM</strain>
    </source>
</reference>
<keyword evidence="3" id="KW-1185">Reference proteome</keyword>
<evidence type="ECO:0000256" key="1">
    <source>
        <dbReference type="SAM" id="MobiDB-lite"/>
    </source>
</evidence>
<sequence length="74" mass="7650">MSTSGCASCQSGSGSNSLQAYQQLMQAQQNNSAQQNTQVQEVQKQIAQQANSVPPSQNQPTIGSAVGGVINIKA</sequence>
<accession>A0A809RCL3</accession>
<dbReference type="AlphaFoldDB" id="A0A809RCL3"/>